<dbReference type="GeneID" id="14917063"/>
<feature type="domain" description="J" evidence="2">
    <location>
        <begin position="6"/>
        <end position="64"/>
    </location>
</feature>
<dbReference type="VEuPathDB" id="AmoebaDB:ACA1_203670"/>
<feature type="region of interest" description="Disordered" evidence="1">
    <location>
        <begin position="99"/>
        <end position="120"/>
    </location>
</feature>
<sequence length="165" mass="18628">MPREEDYFKVLGLRSNASLQEVTTAYEALAAKWYPLNVHENPEFAHEMYRRVCEAYQALKALLLPGQRQPPTSATSSSHDDRLDDCAKPVLVRRPSLVMQRGTEGGDGEGRLRSRKRPTSAPVCASKMDALAQPQSADHKQANFSIFEALYSQWESQMRTTLCLR</sequence>
<proteinExistence type="predicted"/>
<dbReference type="SUPFAM" id="SSF46565">
    <property type="entry name" value="Chaperone J-domain"/>
    <property type="match status" value="1"/>
</dbReference>
<dbReference type="Proteomes" id="UP000011083">
    <property type="component" value="Unassembled WGS sequence"/>
</dbReference>
<dbReference type="CDD" id="cd06257">
    <property type="entry name" value="DnaJ"/>
    <property type="match status" value="1"/>
</dbReference>
<dbReference type="KEGG" id="acan:ACA1_203670"/>
<keyword evidence="4" id="KW-1185">Reference proteome</keyword>
<dbReference type="InterPro" id="IPR001623">
    <property type="entry name" value="DnaJ_domain"/>
</dbReference>
<dbReference type="PROSITE" id="PS50076">
    <property type="entry name" value="DNAJ_2"/>
    <property type="match status" value="1"/>
</dbReference>
<dbReference type="OrthoDB" id="10250354at2759"/>
<evidence type="ECO:0000259" key="2">
    <source>
        <dbReference type="PROSITE" id="PS50076"/>
    </source>
</evidence>
<dbReference type="InterPro" id="IPR036869">
    <property type="entry name" value="J_dom_sf"/>
</dbReference>
<organism evidence="3 4">
    <name type="scientific">Acanthamoeba castellanii (strain ATCC 30010 / Neff)</name>
    <dbReference type="NCBI Taxonomy" id="1257118"/>
    <lineage>
        <taxon>Eukaryota</taxon>
        <taxon>Amoebozoa</taxon>
        <taxon>Discosea</taxon>
        <taxon>Longamoebia</taxon>
        <taxon>Centramoebida</taxon>
        <taxon>Acanthamoebidae</taxon>
        <taxon>Acanthamoeba</taxon>
    </lineage>
</organism>
<dbReference type="STRING" id="1257118.L8GUL4"/>
<name>L8GUL4_ACACF</name>
<dbReference type="AlphaFoldDB" id="L8GUL4"/>
<dbReference type="SMART" id="SM00271">
    <property type="entry name" value="DnaJ"/>
    <property type="match status" value="1"/>
</dbReference>
<dbReference type="RefSeq" id="XP_004338336.1">
    <property type="nucleotide sequence ID" value="XM_004338288.1"/>
</dbReference>
<dbReference type="Pfam" id="PF00226">
    <property type="entry name" value="DnaJ"/>
    <property type="match status" value="1"/>
</dbReference>
<protein>
    <submittedName>
        <fullName evidence="3">DnaJ domain containing protein</fullName>
    </submittedName>
</protein>
<evidence type="ECO:0000313" key="4">
    <source>
        <dbReference type="Proteomes" id="UP000011083"/>
    </source>
</evidence>
<evidence type="ECO:0000313" key="3">
    <source>
        <dbReference type="EMBL" id="ELR16323.1"/>
    </source>
</evidence>
<dbReference type="EMBL" id="KB008001">
    <property type="protein sequence ID" value="ELR16323.1"/>
    <property type="molecule type" value="Genomic_DNA"/>
</dbReference>
<gene>
    <name evidence="3" type="ORF">ACA1_203670</name>
</gene>
<reference evidence="3 4" key="1">
    <citation type="journal article" date="2013" name="Genome Biol.">
        <title>Genome of Acanthamoeba castellanii highlights extensive lateral gene transfer and early evolution of tyrosine kinase signaling.</title>
        <authorList>
            <person name="Clarke M."/>
            <person name="Lohan A.J."/>
            <person name="Liu B."/>
            <person name="Lagkouvardos I."/>
            <person name="Roy S."/>
            <person name="Zafar N."/>
            <person name="Bertelli C."/>
            <person name="Schilde C."/>
            <person name="Kianianmomeni A."/>
            <person name="Burglin T.R."/>
            <person name="Frech C."/>
            <person name="Turcotte B."/>
            <person name="Kopec K.O."/>
            <person name="Synnott J.M."/>
            <person name="Choo C."/>
            <person name="Paponov I."/>
            <person name="Finkler A."/>
            <person name="Soon Heng Tan C."/>
            <person name="Hutchins A.P."/>
            <person name="Weinmeier T."/>
            <person name="Rattei T."/>
            <person name="Chu J.S."/>
            <person name="Gimenez G."/>
            <person name="Irimia M."/>
            <person name="Rigden D.J."/>
            <person name="Fitzpatrick D.A."/>
            <person name="Lorenzo-Morales J."/>
            <person name="Bateman A."/>
            <person name="Chiu C.H."/>
            <person name="Tang P."/>
            <person name="Hegemann P."/>
            <person name="Fromm H."/>
            <person name="Raoult D."/>
            <person name="Greub G."/>
            <person name="Miranda-Saavedra D."/>
            <person name="Chen N."/>
            <person name="Nash P."/>
            <person name="Ginger M.L."/>
            <person name="Horn M."/>
            <person name="Schaap P."/>
            <person name="Caler L."/>
            <person name="Loftus B."/>
        </authorList>
    </citation>
    <scope>NUCLEOTIDE SEQUENCE [LARGE SCALE GENOMIC DNA]</scope>
    <source>
        <strain evidence="3 4">Neff</strain>
    </source>
</reference>
<accession>L8GUL4</accession>
<evidence type="ECO:0000256" key="1">
    <source>
        <dbReference type="SAM" id="MobiDB-lite"/>
    </source>
</evidence>
<dbReference type="Gene3D" id="1.10.287.110">
    <property type="entry name" value="DnaJ domain"/>
    <property type="match status" value="1"/>
</dbReference>